<dbReference type="InterPro" id="IPR023214">
    <property type="entry name" value="HAD_sf"/>
</dbReference>
<dbReference type="Gene3D" id="3.40.50.1000">
    <property type="entry name" value="HAD superfamily/HAD-like"/>
    <property type="match status" value="1"/>
</dbReference>
<dbReference type="PANTHER" id="PTHR46649">
    <property type="match status" value="1"/>
</dbReference>
<accession>A0A7W7Q2C7</accession>
<evidence type="ECO:0000313" key="2">
    <source>
        <dbReference type="Proteomes" id="UP000520767"/>
    </source>
</evidence>
<dbReference type="SFLD" id="SFLDS00003">
    <property type="entry name" value="Haloacid_Dehalogenase"/>
    <property type="match status" value="1"/>
</dbReference>
<dbReference type="GO" id="GO:0016787">
    <property type="term" value="F:hydrolase activity"/>
    <property type="evidence" value="ECO:0007669"/>
    <property type="project" value="UniProtKB-KW"/>
</dbReference>
<sequence>MIHGVLFDFSGTLFRFEPGPGWPATTFDEAMRERLTHVLTSPTLSADHLPPDLADAWSRRDLDPDVHRTVYLASLASSGFALTPAQTEVVYRSLSAPEAWHPYPDTSEVLHSLSAAGVPVAVVSNIAWDIRPMFRKLGVEDLVTEFVLSYEEGVVKPDPKIFTLACQRIGVAPENAVMVGDSAEADGGASAIGCRTVIVDPAPTTARPSALLDAVAGVGAP</sequence>
<dbReference type="Pfam" id="PF00702">
    <property type="entry name" value="Hydrolase"/>
    <property type="match status" value="1"/>
</dbReference>
<dbReference type="SUPFAM" id="SSF56784">
    <property type="entry name" value="HAD-like"/>
    <property type="match status" value="1"/>
</dbReference>
<dbReference type="PRINTS" id="PR00413">
    <property type="entry name" value="HADHALOGNASE"/>
</dbReference>
<dbReference type="EMBL" id="JACHJQ010000002">
    <property type="protein sequence ID" value="MBB4905494.1"/>
    <property type="molecule type" value="Genomic_DNA"/>
</dbReference>
<dbReference type="AlphaFoldDB" id="A0A7W7Q2C7"/>
<dbReference type="SFLD" id="SFLDG01129">
    <property type="entry name" value="C1.5:_HAD__Beta-PGM__Phosphata"/>
    <property type="match status" value="1"/>
</dbReference>
<dbReference type="NCBIfam" id="TIGR01549">
    <property type="entry name" value="HAD-SF-IA-v1"/>
    <property type="match status" value="1"/>
</dbReference>
<organism evidence="1 2">
    <name type="scientific">Actinophytocola algeriensis</name>
    <dbReference type="NCBI Taxonomy" id="1768010"/>
    <lineage>
        <taxon>Bacteria</taxon>
        <taxon>Bacillati</taxon>
        <taxon>Actinomycetota</taxon>
        <taxon>Actinomycetes</taxon>
        <taxon>Pseudonocardiales</taxon>
        <taxon>Pseudonocardiaceae</taxon>
    </lineage>
</organism>
<dbReference type="InterPro" id="IPR006439">
    <property type="entry name" value="HAD-SF_hydro_IA"/>
</dbReference>
<protein>
    <submittedName>
        <fullName evidence="1">HAD superfamily hydrolase (TIGR01493 family)</fullName>
    </submittedName>
</protein>
<comment type="caution">
    <text evidence="1">The sequence shown here is derived from an EMBL/GenBank/DDBJ whole genome shotgun (WGS) entry which is preliminary data.</text>
</comment>
<keyword evidence="1" id="KW-0378">Hydrolase</keyword>
<dbReference type="PANTHER" id="PTHR46649:SF4">
    <property type="entry name" value="HALOACID DEHALOGENASE-LIKE HYDROLASE (HAD) SUPERFAMILY PROTEIN"/>
    <property type="match status" value="1"/>
</dbReference>
<proteinExistence type="predicted"/>
<dbReference type="InterPro" id="IPR036412">
    <property type="entry name" value="HAD-like_sf"/>
</dbReference>
<reference evidence="1 2" key="1">
    <citation type="submission" date="2020-08" db="EMBL/GenBank/DDBJ databases">
        <title>Genomic Encyclopedia of Type Strains, Phase III (KMG-III): the genomes of soil and plant-associated and newly described type strains.</title>
        <authorList>
            <person name="Whitman W."/>
        </authorList>
    </citation>
    <scope>NUCLEOTIDE SEQUENCE [LARGE SCALE GENOMIC DNA]</scope>
    <source>
        <strain evidence="1 2">CECT 8960</strain>
    </source>
</reference>
<keyword evidence="2" id="KW-1185">Reference proteome</keyword>
<name>A0A7W7Q2C7_9PSEU</name>
<dbReference type="Proteomes" id="UP000520767">
    <property type="component" value="Unassembled WGS sequence"/>
</dbReference>
<dbReference type="NCBIfam" id="TIGR01509">
    <property type="entry name" value="HAD-SF-IA-v3"/>
    <property type="match status" value="1"/>
</dbReference>
<dbReference type="RefSeq" id="WP_184809717.1">
    <property type="nucleotide sequence ID" value="NZ_JACHJQ010000002.1"/>
</dbReference>
<gene>
    <name evidence="1" type="ORF">FHR82_001711</name>
</gene>
<evidence type="ECO:0000313" key="1">
    <source>
        <dbReference type="EMBL" id="MBB4905494.1"/>
    </source>
</evidence>